<name>A0AAD5YSQ9_9AGAR</name>
<dbReference type="InterPro" id="IPR011993">
    <property type="entry name" value="PH-like_dom_sf"/>
</dbReference>
<proteinExistence type="predicted"/>
<dbReference type="Gene3D" id="2.30.29.30">
    <property type="entry name" value="Pleckstrin-homology domain (PH domain)/Phosphotyrosine-binding domain (PTB)"/>
    <property type="match status" value="1"/>
</dbReference>
<dbReference type="InterPro" id="IPR001849">
    <property type="entry name" value="PH_domain"/>
</dbReference>
<feature type="region of interest" description="Disordered" evidence="1">
    <location>
        <begin position="157"/>
        <end position="183"/>
    </location>
</feature>
<feature type="domain" description="PH" evidence="2">
    <location>
        <begin position="32"/>
        <end position="124"/>
    </location>
</feature>
<keyword evidence="4" id="KW-1185">Reference proteome</keyword>
<organism evidence="3 4">
    <name type="scientific">Leucocoprinus birnbaumii</name>
    <dbReference type="NCBI Taxonomy" id="56174"/>
    <lineage>
        <taxon>Eukaryota</taxon>
        <taxon>Fungi</taxon>
        <taxon>Dikarya</taxon>
        <taxon>Basidiomycota</taxon>
        <taxon>Agaricomycotina</taxon>
        <taxon>Agaricomycetes</taxon>
        <taxon>Agaricomycetidae</taxon>
        <taxon>Agaricales</taxon>
        <taxon>Agaricineae</taxon>
        <taxon>Agaricaceae</taxon>
        <taxon>Leucocoprinus</taxon>
    </lineage>
</organism>
<gene>
    <name evidence="3" type="ORF">NP233_g9564</name>
</gene>
<evidence type="ECO:0000259" key="2">
    <source>
        <dbReference type="PROSITE" id="PS50003"/>
    </source>
</evidence>
<dbReference type="PROSITE" id="PS50003">
    <property type="entry name" value="PH_DOMAIN"/>
    <property type="match status" value="2"/>
</dbReference>
<evidence type="ECO:0000313" key="4">
    <source>
        <dbReference type="Proteomes" id="UP001213000"/>
    </source>
</evidence>
<dbReference type="SMART" id="SM00233">
    <property type="entry name" value="PH"/>
    <property type="match status" value="2"/>
</dbReference>
<evidence type="ECO:0000313" key="3">
    <source>
        <dbReference type="EMBL" id="KAJ3562450.1"/>
    </source>
</evidence>
<evidence type="ECO:0000256" key="1">
    <source>
        <dbReference type="SAM" id="MobiDB-lite"/>
    </source>
</evidence>
<dbReference type="SUPFAM" id="SSF50729">
    <property type="entry name" value="PH domain-like"/>
    <property type="match status" value="2"/>
</dbReference>
<feature type="compositionally biased region" description="Polar residues" evidence="1">
    <location>
        <begin position="167"/>
        <end position="183"/>
    </location>
</feature>
<dbReference type="InterPro" id="IPR036936">
    <property type="entry name" value="CRIB_dom_sf"/>
</dbReference>
<reference evidence="3" key="1">
    <citation type="submission" date="2022-07" db="EMBL/GenBank/DDBJ databases">
        <title>Genome Sequence of Leucocoprinus birnbaumii.</title>
        <authorList>
            <person name="Buettner E."/>
        </authorList>
    </citation>
    <scope>NUCLEOTIDE SEQUENCE</scope>
    <source>
        <strain evidence="3">VT141</strain>
    </source>
</reference>
<dbReference type="EMBL" id="JANIEX010000867">
    <property type="protein sequence ID" value="KAJ3562450.1"/>
    <property type="molecule type" value="Genomic_DNA"/>
</dbReference>
<dbReference type="Gene3D" id="3.90.810.10">
    <property type="entry name" value="CRIB domain"/>
    <property type="match status" value="1"/>
</dbReference>
<dbReference type="Pfam" id="PF00786">
    <property type="entry name" value="PBD"/>
    <property type="match status" value="1"/>
</dbReference>
<dbReference type="AlphaFoldDB" id="A0AAD5YSQ9"/>
<sequence>MPCFKDAPSMDIGKDLIDLSKDADILRTEVVRVRGLGRMSKKLWRKRRVTLVENALLIQHPERRTPSQTPIKRIPLKSITNLERVDLTPACLLIELANGRKCYFSFENDAVLYDWQDDIYPRSRLGNFSHPFNFTHEVHLTTNDFYRNTSRLSALRNRMQPPRRKSSIVTSHRTSSELSHQLTFRQPLSPQRASYDSCAKAASSHRRTNSASSTSTCRFLFDSSTRPTGSLKSSSPSVLLEGLYQVKRWGCRTLFAFWRSCYVVLTSRTLQIRKSQVRLSIQLLEGLILMTNYLTSLSSMISLHGLPKTCVHLTSCDHHRIHPCGVYDGIHQSSHPEVTIQLPHITDVSQLKLKSRPFVLRLATSDNRRLHISLPNTSDLQRWRHFIATRSRPAHISDPEGFEFHVHVSWNSKSQTFSGLPDEWKTSLEVQQIQAKAGEPPSSTTSSPVTPAVESPTKPIGPSCPMCYNNMQCSTCKLDSSFPAASTILPAIWHDFDWRPRKLLSVLMRPGFVA</sequence>
<protein>
    <recommendedName>
        <fullName evidence="2">PH domain-containing protein</fullName>
    </recommendedName>
</protein>
<feature type="compositionally biased region" description="Low complexity" evidence="1">
    <location>
        <begin position="439"/>
        <end position="457"/>
    </location>
</feature>
<feature type="region of interest" description="Disordered" evidence="1">
    <location>
        <begin position="433"/>
        <end position="457"/>
    </location>
</feature>
<dbReference type="InterPro" id="IPR000095">
    <property type="entry name" value="CRIB_dom"/>
</dbReference>
<dbReference type="Proteomes" id="UP001213000">
    <property type="component" value="Unassembled WGS sequence"/>
</dbReference>
<comment type="caution">
    <text evidence="3">The sequence shown here is derived from an EMBL/GenBank/DDBJ whole genome shotgun (WGS) entry which is preliminary data.</text>
</comment>
<accession>A0AAD5YSQ9</accession>
<feature type="domain" description="PH" evidence="2">
    <location>
        <begin position="237"/>
        <end position="392"/>
    </location>
</feature>